<evidence type="ECO:0000256" key="1">
    <source>
        <dbReference type="SAM" id="MobiDB-lite"/>
    </source>
</evidence>
<feature type="region of interest" description="Disordered" evidence="1">
    <location>
        <begin position="1"/>
        <end position="85"/>
    </location>
</feature>
<evidence type="ECO:0000313" key="2">
    <source>
        <dbReference type="EMBL" id="KNC99792.1"/>
    </source>
</evidence>
<dbReference type="VEuPathDB" id="FungiDB:SPPG_09262"/>
<dbReference type="AlphaFoldDB" id="A0A0L0HF96"/>
<reference evidence="2 3" key="1">
    <citation type="submission" date="2009-08" db="EMBL/GenBank/DDBJ databases">
        <title>The Genome Sequence of Spizellomyces punctatus strain DAOM BR117.</title>
        <authorList>
            <consortium name="The Broad Institute Genome Sequencing Platform"/>
            <person name="Russ C."/>
            <person name="Cuomo C."/>
            <person name="Shea T."/>
            <person name="Young S.K."/>
            <person name="Zeng Q."/>
            <person name="Koehrsen M."/>
            <person name="Haas B."/>
            <person name="Borodovsky M."/>
            <person name="Guigo R."/>
            <person name="Alvarado L."/>
            <person name="Berlin A."/>
            <person name="Bochicchio J."/>
            <person name="Borenstein D."/>
            <person name="Chapman S."/>
            <person name="Chen Z."/>
            <person name="Engels R."/>
            <person name="Freedman E."/>
            <person name="Gellesch M."/>
            <person name="Goldberg J."/>
            <person name="Griggs A."/>
            <person name="Gujja S."/>
            <person name="Heiman D."/>
            <person name="Hepburn T."/>
            <person name="Howarth C."/>
            <person name="Jen D."/>
            <person name="Larson L."/>
            <person name="Lewis B."/>
            <person name="Mehta T."/>
            <person name="Park D."/>
            <person name="Pearson M."/>
            <person name="Roberts A."/>
            <person name="Saif S."/>
            <person name="Shenoy N."/>
            <person name="Sisk P."/>
            <person name="Stolte C."/>
            <person name="Sykes S."/>
            <person name="Thomson T."/>
            <person name="Walk T."/>
            <person name="White J."/>
            <person name="Yandava C."/>
            <person name="Burger G."/>
            <person name="Gray M.W."/>
            <person name="Holland P.W.H."/>
            <person name="King N."/>
            <person name="Lang F.B.F."/>
            <person name="Roger A.J."/>
            <person name="Ruiz-Trillo I."/>
            <person name="Lander E."/>
            <person name="Nusbaum C."/>
        </authorList>
    </citation>
    <scope>NUCLEOTIDE SEQUENCE [LARGE SCALE GENOMIC DNA]</scope>
    <source>
        <strain evidence="2 3">DAOM BR117</strain>
    </source>
</reference>
<dbReference type="RefSeq" id="XP_016607832.1">
    <property type="nucleotide sequence ID" value="XM_016757419.1"/>
</dbReference>
<dbReference type="Proteomes" id="UP000053201">
    <property type="component" value="Unassembled WGS sequence"/>
</dbReference>
<proteinExistence type="predicted"/>
<evidence type="ECO:0000313" key="3">
    <source>
        <dbReference type="Proteomes" id="UP000053201"/>
    </source>
</evidence>
<protein>
    <submittedName>
        <fullName evidence="2">Uncharacterized protein</fullName>
    </submittedName>
</protein>
<dbReference type="OrthoDB" id="10426507at2759"/>
<organism evidence="2 3">
    <name type="scientific">Spizellomyces punctatus (strain DAOM BR117)</name>
    <dbReference type="NCBI Taxonomy" id="645134"/>
    <lineage>
        <taxon>Eukaryota</taxon>
        <taxon>Fungi</taxon>
        <taxon>Fungi incertae sedis</taxon>
        <taxon>Chytridiomycota</taxon>
        <taxon>Chytridiomycota incertae sedis</taxon>
        <taxon>Chytridiomycetes</taxon>
        <taxon>Spizellomycetales</taxon>
        <taxon>Spizellomycetaceae</taxon>
        <taxon>Spizellomyces</taxon>
    </lineage>
</organism>
<dbReference type="GeneID" id="27692387"/>
<sequence length="115" mass="13821">MSQKLTRKALDILLKQTSQKPKRSTPDTGISDSSKRIKKPVLNKENFRKNERLKREAKRRELDEKKRKEDLRHRVQLEEEDDGSEKVANNLKYFKRRANTAKEKEIMKKLKEMKR</sequence>
<dbReference type="EMBL" id="KQ257457">
    <property type="protein sequence ID" value="KNC99792.1"/>
    <property type="molecule type" value="Genomic_DNA"/>
</dbReference>
<name>A0A0L0HF96_SPIPD</name>
<gene>
    <name evidence="2" type="ORF">SPPG_09262</name>
</gene>
<accession>A0A0L0HF96</accession>
<keyword evidence="3" id="KW-1185">Reference proteome</keyword>
<feature type="compositionally biased region" description="Basic and acidic residues" evidence="1">
    <location>
        <begin position="45"/>
        <end position="77"/>
    </location>
</feature>
<dbReference type="InParanoid" id="A0A0L0HF96"/>